<comment type="caution">
    <text evidence="2">The sequence shown here is derived from an EMBL/GenBank/DDBJ whole genome shotgun (WGS) entry which is preliminary data.</text>
</comment>
<name>A0A1D2MFS7_ORCCI</name>
<keyword evidence="1" id="KW-1133">Transmembrane helix</keyword>
<dbReference type="AlphaFoldDB" id="A0A1D2MFS7"/>
<sequence>MANDLYKSNIKTDGITAVVFNHRVRYVPRLTSYSEPEVKSMLELVSTRFSTIVTGHKPYTTKTTGNNTFGSRDYTFIPEIVARLNAENAKKSDFQQLTVIFTFFRPDNDTIWDADSSSTDSLLTLDVAMDMSRLANSIYPKTVSTLVFHKFSASEQIWSFVSSFSKLKTTLGSGSGAEVIRNGFRLGTVIDLSVCRRHMALLFIEIKAWVKLFIIDVSESSISAHQYPDSLMRSKIKAASECRTVYKQLFPEADVMVSVNCSEIVRNTTTRMADMALCAHMISEWGEENQVEIFFSQAFDLPHGSAGGNTRADPNGGWWKLARKSELNITKDSFVEKIDEFYGISGRITDFNERFWETRALYAWKDDGNDSSSTGYVVTIVILVLMCVFLTFLSMYFYDRDRFTGVFQRLRNDSSELQLLG</sequence>
<evidence type="ECO:0000313" key="3">
    <source>
        <dbReference type="Proteomes" id="UP000094527"/>
    </source>
</evidence>
<protein>
    <submittedName>
        <fullName evidence="2">Uncharacterized protein</fullName>
    </submittedName>
</protein>
<evidence type="ECO:0000256" key="1">
    <source>
        <dbReference type="SAM" id="Phobius"/>
    </source>
</evidence>
<keyword evidence="1" id="KW-0812">Transmembrane</keyword>
<evidence type="ECO:0000313" key="2">
    <source>
        <dbReference type="EMBL" id="ODM91734.1"/>
    </source>
</evidence>
<dbReference type="Proteomes" id="UP000094527">
    <property type="component" value="Unassembled WGS sequence"/>
</dbReference>
<keyword evidence="3" id="KW-1185">Reference proteome</keyword>
<gene>
    <name evidence="2" type="ORF">Ocin01_14950</name>
</gene>
<keyword evidence="1" id="KW-0472">Membrane</keyword>
<reference evidence="2 3" key="1">
    <citation type="journal article" date="2016" name="Genome Biol. Evol.">
        <title>Gene Family Evolution Reflects Adaptation to Soil Environmental Stressors in the Genome of the Collembolan Orchesella cincta.</title>
        <authorList>
            <person name="Faddeeva-Vakhrusheva A."/>
            <person name="Derks M.F."/>
            <person name="Anvar S.Y."/>
            <person name="Agamennone V."/>
            <person name="Suring W."/>
            <person name="Smit S."/>
            <person name="van Straalen N.M."/>
            <person name="Roelofs D."/>
        </authorList>
    </citation>
    <scope>NUCLEOTIDE SEQUENCE [LARGE SCALE GENOMIC DNA]</scope>
    <source>
        <tissue evidence="2">Mixed pool</tissue>
    </source>
</reference>
<dbReference type="EMBL" id="LJIJ01001441">
    <property type="protein sequence ID" value="ODM91734.1"/>
    <property type="molecule type" value="Genomic_DNA"/>
</dbReference>
<proteinExistence type="predicted"/>
<organism evidence="2 3">
    <name type="scientific">Orchesella cincta</name>
    <name type="common">Springtail</name>
    <name type="synonym">Podura cincta</name>
    <dbReference type="NCBI Taxonomy" id="48709"/>
    <lineage>
        <taxon>Eukaryota</taxon>
        <taxon>Metazoa</taxon>
        <taxon>Ecdysozoa</taxon>
        <taxon>Arthropoda</taxon>
        <taxon>Hexapoda</taxon>
        <taxon>Collembola</taxon>
        <taxon>Entomobryomorpha</taxon>
        <taxon>Entomobryoidea</taxon>
        <taxon>Orchesellidae</taxon>
        <taxon>Orchesellinae</taxon>
        <taxon>Orchesella</taxon>
    </lineage>
</organism>
<feature type="transmembrane region" description="Helical" evidence="1">
    <location>
        <begin position="375"/>
        <end position="398"/>
    </location>
</feature>
<accession>A0A1D2MFS7</accession>